<protein>
    <submittedName>
        <fullName evidence="1">Uncharacterized protein</fullName>
    </submittedName>
</protein>
<name>A0A2T8KLY1_9POAL</name>
<proteinExistence type="predicted"/>
<accession>A0A2T8KLY1</accession>
<dbReference type="Gramene" id="PVH63129">
    <property type="protein sequence ID" value="PVH63129"/>
    <property type="gene ID" value="PAHAL_3G478900"/>
</dbReference>
<gene>
    <name evidence="1" type="ORF">PAHAL_3G478900</name>
</gene>
<organism evidence="1">
    <name type="scientific">Panicum hallii</name>
    <dbReference type="NCBI Taxonomy" id="206008"/>
    <lineage>
        <taxon>Eukaryota</taxon>
        <taxon>Viridiplantae</taxon>
        <taxon>Streptophyta</taxon>
        <taxon>Embryophyta</taxon>
        <taxon>Tracheophyta</taxon>
        <taxon>Spermatophyta</taxon>
        <taxon>Magnoliopsida</taxon>
        <taxon>Liliopsida</taxon>
        <taxon>Poales</taxon>
        <taxon>Poaceae</taxon>
        <taxon>PACMAD clade</taxon>
        <taxon>Panicoideae</taxon>
        <taxon>Panicodae</taxon>
        <taxon>Paniceae</taxon>
        <taxon>Panicinae</taxon>
        <taxon>Panicum</taxon>
        <taxon>Panicum sect. Panicum</taxon>
    </lineage>
</organism>
<sequence length="87" mass="9298">MSTFQLNAEVNGDVVQCIGSVWRQLLVGGGGGGGGLRNRVSLSLLAPRPFLGFSPQLKVILSTESRTFERIHCFTLSPQAPSQASRP</sequence>
<reference evidence="1" key="1">
    <citation type="submission" date="2018-04" db="EMBL/GenBank/DDBJ databases">
        <title>WGS assembly of Panicum hallii.</title>
        <authorList>
            <person name="Lovell J."/>
            <person name="Jenkins J."/>
            <person name="Lowry D."/>
            <person name="Mamidi S."/>
            <person name="Sreedasyam A."/>
            <person name="Weng X."/>
            <person name="Barry K."/>
            <person name="Bonette J."/>
            <person name="Campitelli B."/>
            <person name="Daum C."/>
            <person name="Gordon S."/>
            <person name="Gould B."/>
            <person name="Lipzen A."/>
            <person name="Macqueen A."/>
            <person name="Palacio-Mejia J."/>
            <person name="Plott C."/>
            <person name="Shakirov E."/>
            <person name="Shu S."/>
            <person name="Yoshinaga Y."/>
            <person name="Zane M."/>
            <person name="Rokhsar D."/>
            <person name="Grimwood J."/>
            <person name="Schmutz J."/>
            <person name="Juenger T."/>
        </authorList>
    </citation>
    <scope>NUCLEOTIDE SEQUENCE [LARGE SCALE GENOMIC DNA]</scope>
    <source>
        <strain evidence="1">FIL2</strain>
    </source>
</reference>
<dbReference type="EMBL" id="CM008048">
    <property type="protein sequence ID" value="PVH63129.1"/>
    <property type="molecule type" value="Genomic_DNA"/>
</dbReference>
<dbReference type="AlphaFoldDB" id="A0A2T8KLY1"/>
<evidence type="ECO:0000313" key="1">
    <source>
        <dbReference type="EMBL" id="PVH63129.1"/>
    </source>
</evidence>
<dbReference type="Proteomes" id="UP000243499">
    <property type="component" value="Chromosome 3"/>
</dbReference>